<name>S0EZJ0_CHTCT</name>
<dbReference type="InParanoid" id="S0EZJ0"/>
<dbReference type="InterPro" id="IPR000983">
    <property type="entry name" value="Bac_GSPG_pilin"/>
</dbReference>
<accession>S0EZJ0</accession>
<protein>
    <submittedName>
        <fullName evidence="3">Prepilin-type N-terminal cleavage/methylation domain</fullName>
    </submittedName>
</protein>
<dbReference type="Pfam" id="PF07596">
    <property type="entry name" value="SBP_bac_10"/>
    <property type="match status" value="1"/>
</dbReference>
<dbReference type="PATRIC" id="fig|1303518.3.peg.2101"/>
<proteinExistence type="predicted"/>
<dbReference type="PRINTS" id="PR00813">
    <property type="entry name" value="BCTERIALGSPG"/>
</dbReference>
<dbReference type="Gene3D" id="3.30.700.10">
    <property type="entry name" value="Glycoprotein, Type 4 Pilin"/>
    <property type="match status" value="1"/>
</dbReference>
<dbReference type="KEGG" id="ccz:CCALI_02036"/>
<dbReference type="PANTHER" id="PTHR30093">
    <property type="entry name" value="GENERAL SECRETION PATHWAY PROTEIN G"/>
    <property type="match status" value="1"/>
</dbReference>
<dbReference type="InterPro" id="IPR011453">
    <property type="entry name" value="DUF1559"/>
</dbReference>
<evidence type="ECO:0000259" key="2">
    <source>
        <dbReference type="Pfam" id="PF07596"/>
    </source>
</evidence>
<dbReference type="Pfam" id="PF07963">
    <property type="entry name" value="N_methyl"/>
    <property type="match status" value="1"/>
</dbReference>
<dbReference type="eggNOG" id="COG4969">
    <property type="taxonomic scope" value="Bacteria"/>
</dbReference>
<keyword evidence="4" id="KW-1185">Reference proteome</keyword>
<dbReference type="InterPro" id="IPR045584">
    <property type="entry name" value="Pilin-like"/>
</dbReference>
<dbReference type="GO" id="GO:0015627">
    <property type="term" value="C:type II protein secretion system complex"/>
    <property type="evidence" value="ECO:0007669"/>
    <property type="project" value="InterPro"/>
</dbReference>
<evidence type="ECO:0000256" key="1">
    <source>
        <dbReference type="ARBA" id="ARBA00022481"/>
    </source>
</evidence>
<dbReference type="SUPFAM" id="SSF54523">
    <property type="entry name" value="Pili subunits"/>
    <property type="match status" value="1"/>
</dbReference>
<dbReference type="InterPro" id="IPR012902">
    <property type="entry name" value="N_methyl_site"/>
</dbReference>
<evidence type="ECO:0000313" key="3">
    <source>
        <dbReference type="EMBL" id="CCW35843.1"/>
    </source>
</evidence>
<dbReference type="STRING" id="454171.CP488_02053"/>
<gene>
    <name evidence="3" type="ORF">CCALI_02036</name>
</gene>
<dbReference type="NCBIfam" id="TIGR02532">
    <property type="entry name" value="IV_pilin_GFxxxE"/>
    <property type="match status" value="1"/>
</dbReference>
<dbReference type="GO" id="GO:0015628">
    <property type="term" value="P:protein secretion by the type II secretion system"/>
    <property type="evidence" value="ECO:0007669"/>
    <property type="project" value="InterPro"/>
</dbReference>
<dbReference type="RefSeq" id="WP_016483367.1">
    <property type="nucleotide sequence ID" value="NC_021487.1"/>
</dbReference>
<dbReference type="Proteomes" id="UP000014227">
    <property type="component" value="Chromosome I"/>
</dbReference>
<organism evidence="3 4">
    <name type="scientific">Chthonomonas calidirosea (strain DSM 23976 / ICMP 18418 / T49)</name>
    <dbReference type="NCBI Taxonomy" id="1303518"/>
    <lineage>
        <taxon>Bacteria</taxon>
        <taxon>Bacillati</taxon>
        <taxon>Armatimonadota</taxon>
        <taxon>Chthonomonadia</taxon>
        <taxon>Chthonomonadales</taxon>
        <taxon>Chthonomonadaceae</taxon>
        <taxon>Chthonomonas</taxon>
    </lineage>
</organism>
<sequence length="269" mass="29239">MKHHCRMAFTLIELLVVIAIIAILAAILFPVFAQAREKARAISCLSNLKQQGLALNMYVQDYDETFPINLYLGQNNGNACVMTSYQEIQPYQKNSLIVVCPSDGTPLNFPVAMQTIGLPAPCPVSPVLIKVSYQPNYALIDDGDPNPIFAGETGRPVHRLAEVQFPVETSAFADATVTLQGPTSAFCLFCSPVQARHNTTVNSVYADGHAKVVHTKPYTDANGNPYVGTQLDGQSTKAYVVTDAGPYQNSTELWGIPYQKSDGSWGLLP</sequence>
<dbReference type="AlphaFoldDB" id="S0EZJ0"/>
<keyword evidence="1" id="KW-0488">Methylation</keyword>
<evidence type="ECO:0000313" key="4">
    <source>
        <dbReference type="Proteomes" id="UP000014227"/>
    </source>
</evidence>
<dbReference type="HOGENOM" id="CLU_041661_3_2_0"/>
<reference evidence="4" key="1">
    <citation type="submission" date="2013-03" db="EMBL/GenBank/DDBJ databases">
        <title>Genome sequence of Chthonomonas calidirosea, the first sequenced genome from the Armatimonadetes phylum (formally candidate division OP10).</title>
        <authorList>
            <person name="Lee K.C.Y."/>
            <person name="Morgan X.C."/>
            <person name="Dunfield P.F."/>
            <person name="Tamas I."/>
            <person name="Houghton K.M."/>
            <person name="Vyssotski M."/>
            <person name="Ryan J.L.J."/>
            <person name="Lagutin K."/>
            <person name="McDonald I.R."/>
            <person name="Stott M.B."/>
        </authorList>
    </citation>
    <scope>NUCLEOTIDE SEQUENCE [LARGE SCALE GENOMIC DNA]</scope>
    <source>
        <strain evidence="4">DSM 23976 / ICMP 18418 / T49</strain>
    </source>
</reference>
<feature type="domain" description="DUF1559" evidence="2">
    <location>
        <begin position="34"/>
        <end position="74"/>
    </location>
</feature>
<dbReference type="EMBL" id="HF951689">
    <property type="protein sequence ID" value="CCW35843.1"/>
    <property type="molecule type" value="Genomic_DNA"/>
</dbReference>